<reference evidence="14 15" key="1">
    <citation type="submission" date="2018-06" db="EMBL/GenBank/DDBJ databases">
        <authorList>
            <consortium name="Pathogen Informatics"/>
            <person name="Doyle S."/>
        </authorList>
    </citation>
    <scope>NUCLEOTIDE SEQUENCE [LARGE SCALE GENOMIC DNA]</scope>
    <source>
        <strain evidence="14 15">NCTC11087</strain>
    </source>
</reference>
<keyword evidence="7 12" id="KW-0489">Methyltransferase</keyword>
<organism evidence="14 15">
    <name type="scientific">Faecalicoccus pleomorphus</name>
    <dbReference type="NCBI Taxonomy" id="1323"/>
    <lineage>
        <taxon>Bacteria</taxon>
        <taxon>Bacillati</taxon>
        <taxon>Bacillota</taxon>
        <taxon>Erysipelotrichia</taxon>
        <taxon>Erysipelotrichales</taxon>
        <taxon>Erysipelotrichaceae</taxon>
        <taxon>Faecalicoccus</taxon>
    </lineage>
</organism>
<feature type="domain" description="Ribosomal RNA small subunit methyltransferase E methyltransferase" evidence="13">
    <location>
        <begin position="72"/>
        <end position="231"/>
    </location>
</feature>
<dbReference type="SUPFAM" id="SSF88697">
    <property type="entry name" value="PUA domain-like"/>
    <property type="match status" value="1"/>
</dbReference>
<evidence type="ECO:0000256" key="6">
    <source>
        <dbReference type="ARBA" id="ARBA00022552"/>
    </source>
</evidence>
<evidence type="ECO:0000256" key="10">
    <source>
        <dbReference type="ARBA" id="ARBA00025699"/>
    </source>
</evidence>
<dbReference type="Proteomes" id="UP000255523">
    <property type="component" value="Unassembled WGS sequence"/>
</dbReference>
<evidence type="ECO:0000256" key="12">
    <source>
        <dbReference type="PIRNR" id="PIRNR015601"/>
    </source>
</evidence>
<dbReference type="GO" id="GO:0070042">
    <property type="term" value="F:rRNA (uridine-N3-)-methyltransferase activity"/>
    <property type="evidence" value="ECO:0007669"/>
    <property type="project" value="TreeGrafter"/>
</dbReference>
<dbReference type="InterPro" id="IPR046886">
    <property type="entry name" value="RsmE_MTase_dom"/>
</dbReference>
<evidence type="ECO:0000256" key="9">
    <source>
        <dbReference type="ARBA" id="ARBA00022691"/>
    </source>
</evidence>
<comment type="subcellular location">
    <subcellularLocation>
        <location evidence="1 12">Cytoplasm</location>
    </subcellularLocation>
</comment>
<evidence type="ECO:0000256" key="7">
    <source>
        <dbReference type="ARBA" id="ARBA00022603"/>
    </source>
</evidence>
<evidence type="ECO:0000256" key="2">
    <source>
        <dbReference type="ARBA" id="ARBA00005528"/>
    </source>
</evidence>
<evidence type="ECO:0000313" key="15">
    <source>
        <dbReference type="Proteomes" id="UP000255523"/>
    </source>
</evidence>
<dbReference type="PIRSF" id="PIRSF015601">
    <property type="entry name" value="MTase_slr0722"/>
    <property type="match status" value="1"/>
</dbReference>
<comment type="similarity">
    <text evidence="2 12">Belongs to the RNA methyltransferase RsmE family.</text>
</comment>
<dbReference type="EMBL" id="UHFX01000003">
    <property type="protein sequence ID" value="SUO03663.1"/>
    <property type="molecule type" value="Genomic_DNA"/>
</dbReference>
<dbReference type="PANTHER" id="PTHR30027:SF3">
    <property type="entry name" value="16S RRNA (URACIL(1498)-N(3))-METHYLTRANSFERASE"/>
    <property type="match status" value="1"/>
</dbReference>
<evidence type="ECO:0000259" key="13">
    <source>
        <dbReference type="Pfam" id="PF04452"/>
    </source>
</evidence>
<dbReference type="InterPro" id="IPR015947">
    <property type="entry name" value="PUA-like_sf"/>
</dbReference>
<dbReference type="OrthoDB" id="9815641at2"/>
<dbReference type="InterPro" id="IPR006700">
    <property type="entry name" value="RsmE"/>
</dbReference>
<dbReference type="SUPFAM" id="SSF75217">
    <property type="entry name" value="alpha/beta knot"/>
    <property type="match status" value="1"/>
</dbReference>
<evidence type="ECO:0000256" key="5">
    <source>
        <dbReference type="ARBA" id="ARBA00022490"/>
    </source>
</evidence>
<keyword evidence="15" id="KW-1185">Reference proteome</keyword>
<dbReference type="GO" id="GO:0005737">
    <property type="term" value="C:cytoplasm"/>
    <property type="evidence" value="ECO:0007669"/>
    <property type="project" value="UniProtKB-SubCell"/>
</dbReference>
<protein>
    <recommendedName>
        <fullName evidence="4 12">Ribosomal RNA small subunit methyltransferase E</fullName>
        <ecNumber evidence="3 12">2.1.1.193</ecNumber>
    </recommendedName>
</protein>
<accession>A0A380LK65</accession>
<dbReference type="RefSeq" id="WP_022789039.1">
    <property type="nucleotide sequence ID" value="NZ_CAUWMU010000071.1"/>
</dbReference>
<dbReference type="GO" id="GO:0070475">
    <property type="term" value="P:rRNA base methylation"/>
    <property type="evidence" value="ECO:0007669"/>
    <property type="project" value="TreeGrafter"/>
</dbReference>
<evidence type="ECO:0000256" key="8">
    <source>
        <dbReference type="ARBA" id="ARBA00022679"/>
    </source>
</evidence>
<gene>
    <name evidence="14" type="primary">rsmE</name>
    <name evidence="14" type="ORF">NCTC11087_00531</name>
</gene>
<evidence type="ECO:0000256" key="3">
    <source>
        <dbReference type="ARBA" id="ARBA00012328"/>
    </source>
</evidence>
<dbReference type="GeneID" id="77461515"/>
<evidence type="ECO:0000313" key="14">
    <source>
        <dbReference type="EMBL" id="SUO03663.1"/>
    </source>
</evidence>
<proteinExistence type="inferred from homology"/>
<comment type="catalytic activity">
    <reaction evidence="11 12">
        <text>uridine(1498) in 16S rRNA + S-adenosyl-L-methionine = N(3)-methyluridine(1498) in 16S rRNA + S-adenosyl-L-homocysteine + H(+)</text>
        <dbReference type="Rhea" id="RHEA:42920"/>
        <dbReference type="Rhea" id="RHEA-COMP:10283"/>
        <dbReference type="Rhea" id="RHEA-COMP:10284"/>
        <dbReference type="ChEBI" id="CHEBI:15378"/>
        <dbReference type="ChEBI" id="CHEBI:57856"/>
        <dbReference type="ChEBI" id="CHEBI:59789"/>
        <dbReference type="ChEBI" id="CHEBI:65315"/>
        <dbReference type="ChEBI" id="CHEBI:74502"/>
        <dbReference type="EC" id="2.1.1.193"/>
    </reaction>
</comment>
<dbReference type="PANTHER" id="PTHR30027">
    <property type="entry name" value="RIBOSOMAL RNA SMALL SUBUNIT METHYLTRANSFERASE E"/>
    <property type="match status" value="1"/>
</dbReference>
<name>A0A380LK65_9FIRM</name>
<dbReference type="Pfam" id="PF04452">
    <property type="entry name" value="Methyltrans_RNA"/>
    <property type="match status" value="1"/>
</dbReference>
<keyword evidence="8 12" id="KW-0808">Transferase</keyword>
<keyword evidence="6 12" id="KW-0698">rRNA processing</keyword>
<sequence>MKQVFVEEACQLHSKVLLDTKQAHHLFDVLRIEQKETVRVISKQGGAFLAKPLQKPYLYITDEIEVPATLHHITLCCALIKQDRFEVMLQKACELGVSRIVPFDSRFSIVRLDEKKKEKKYERWQQIILDACKQCNRNDLVQLEPIQSIETLHNYQGKCNLVCYEKQNEASMHLASYLKDDPKSVSIVIGPEGGFDVNEIDILQDDHFIPVTLGKRILRAETAAIYALSCIDYQHALSKEEK</sequence>
<dbReference type="InterPro" id="IPR029028">
    <property type="entry name" value="Alpha/beta_knot_MTases"/>
</dbReference>
<dbReference type="InterPro" id="IPR029026">
    <property type="entry name" value="tRNA_m1G_MTases_N"/>
</dbReference>
<keyword evidence="5 12" id="KW-0963">Cytoplasm</keyword>
<dbReference type="EC" id="2.1.1.193" evidence="3 12"/>
<comment type="function">
    <text evidence="10 12">Specifically methylates the N3 position of the uracil ring of uridine 1498 (m3U1498) in 16S rRNA. Acts on the fully assembled 30S ribosomal subunit.</text>
</comment>
<dbReference type="CDD" id="cd18084">
    <property type="entry name" value="RsmE-like"/>
    <property type="match status" value="1"/>
</dbReference>
<evidence type="ECO:0000256" key="1">
    <source>
        <dbReference type="ARBA" id="ARBA00004496"/>
    </source>
</evidence>
<evidence type="ECO:0000256" key="11">
    <source>
        <dbReference type="ARBA" id="ARBA00047944"/>
    </source>
</evidence>
<evidence type="ECO:0000256" key="4">
    <source>
        <dbReference type="ARBA" id="ARBA00013673"/>
    </source>
</evidence>
<dbReference type="AlphaFoldDB" id="A0A380LK65"/>
<dbReference type="Gene3D" id="3.40.1280.10">
    <property type="match status" value="1"/>
</dbReference>
<keyword evidence="9 12" id="KW-0949">S-adenosyl-L-methionine</keyword>
<dbReference type="NCBIfam" id="TIGR00046">
    <property type="entry name" value="RsmE family RNA methyltransferase"/>
    <property type="match status" value="1"/>
</dbReference>